<name>A0A428Z5B6_KIBAR</name>
<evidence type="ECO:0000313" key="2">
    <source>
        <dbReference type="Proteomes" id="UP000287547"/>
    </source>
</evidence>
<accession>A0A428Z5B6</accession>
<protein>
    <submittedName>
        <fullName evidence="1">Uncharacterized protein</fullName>
    </submittedName>
</protein>
<comment type="caution">
    <text evidence="1">The sequence shown here is derived from an EMBL/GenBank/DDBJ whole genome shotgun (WGS) entry which is preliminary data.</text>
</comment>
<dbReference type="Proteomes" id="UP000287547">
    <property type="component" value="Unassembled WGS sequence"/>
</dbReference>
<dbReference type="RefSeq" id="WP_037272551.1">
    <property type="nucleotide sequence ID" value="NZ_QHKI01000024.1"/>
</dbReference>
<gene>
    <name evidence="1" type="ORF">DMH04_26885</name>
</gene>
<dbReference type="AlphaFoldDB" id="A0A428Z5B6"/>
<evidence type="ECO:0000313" key="1">
    <source>
        <dbReference type="EMBL" id="RSM81971.1"/>
    </source>
</evidence>
<proteinExistence type="predicted"/>
<dbReference type="EMBL" id="QHKI01000024">
    <property type="protein sequence ID" value="RSM81971.1"/>
    <property type="molecule type" value="Genomic_DNA"/>
</dbReference>
<dbReference type="OrthoDB" id="4377352at2"/>
<organism evidence="1 2">
    <name type="scientific">Kibdelosporangium aridum</name>
    <dbReference type="NCBI Taxonomy" id="2030"/>
    <lineage>
        <taxon>Bacteria</taxon>
        <taxon>Bacillati</taxon>
        <taxon>Actinomycetota</taxon>
        <taxon>Actinomycetes</taxon>
        <taxon>Pseudonocardiales</taxon>
        <taxon>Pseudonocardiaceae</taxon>
        <taxon>Kibdelosporangium</taxon>
    </lineage>
</organism>
<reference evidence="1 2" key="1">
    <citation type="submission" date="2018-05" db="EMBL/GenBank/DDBJ databases">
        <title>Evolution of GPA BGCs.</title>
        <authorList>
            <person name="Waglechner N."/>
            <person name="Wright G.D."/>
        </authorList>
    </citation>
    <scope>NUCLEOTIDE SEQUENCE [LARGE SCALE GENOMIC DNA]</scope>
    <source>
        <strain evidence="1 2">A82846</strain>
    </source>
</reference>
<sequence>MTNSPYTRYRGDDLHGWHAIVKPTWIQLDAICVRAPYAPINTVADGLDMIGEVRRLLSG</sequence>